<keyword evidence="1" id="KW-0472">Membrane</keyword>
<feature type="transmembrane region" description="Helical" evidence="1">
    <location>
        <begin position="161"/>
        <end position="177"/>
    </location>
</feature>
<organism evidence="2 3">
    <name type="scientific">Flintibacter hominis</name>
    <dbReference type="NCBI Taxonomy" id="2763048"/>
    <lineage>
        <taxon>Bacteria</taxon>
        <taxon>Bacillati</taxon>
        <taxon>Bacillota</taxon>
        <taxon>Clostridia</taxon>
        <taxon>Eubacteriales</taxon>
        <taxon>Flintibacter</taxon>
    </lineage>
</organism>
<keyword evidence="3" id="KW-1185">Reference proteome</keyword>
<gene>
    <name evidence="2" type="ORF">H8S11_05760</name>
</gene>
<evidence type="ECO:0000313" key="3">
    <source>
        <dbReference type="Proteomes" id="UP000628736"/>
    </source>
</evidence>
<evidence type="ECO:0000256" key="1">
    <source>
        <dbReference type="SAM" id="Phobius"/>
    </source>
</evidence>
<dbReference type="AlphaFoldDB" id="A0A8J6J005"/>
<name>A0A8J6J005_9FIRM</name>
<feature type="transmembrane region" description="Helical" evidence="1">
    <location>
        <begin position="183"/>
        <end position="201"/>
    </location>
</feature>
<dbReference type="Proteomes" id="UP000628736">
    <property type="component" value="Unassembled WGS sequence"/>
</dbReference>
<reference evidence="2" key="1">
    <citation type="submission" date="2020-08" db="EMBL/GenBank/DDBJ databases">
        <title>Genome public.</title>
        <authorList>
            <person name="Liu C."/>
            <person name="Sun Q."/>
        </authorList>
    </citation>
    <scope>NUCLEOTIDE SEQUENCE</scope>
    <source>
        <strain evidence="2">NSJ-23</strain>
    </source>
</reference>
<keyword evidence="1" id="KW-1133">Transmembrane helix</keyword>
<dbReference type="EMBL" id="JACOPO010000003">
    <property type="protein sequence ID" value="MBC5722311.1"/>
    <property type="molecule type" value="Genomic_DNA"/>
</dbReference>
<protein>
    <submittedName>
        <fullName evidence="2">Glucosyltransferase domain-containing protein</fullName>
    </submittedName>
</protein>
<feature type="transmembrane region" description="Helical" evidence="1">
    <location>
        <begin position="108"/>
        <end position="124"/>
    </location>
</feature>
<feature type="transmembrane region" description="Helical" evidence="1">
    <location>
        <begin position="287"/>
        <end position="305"/>
    </location>
</feature>
<feature type="transmembrane region" description="Helical" evidence="1">
    <location>
        <begin position="375"/>
        <end position="393"/>
    </location>
</feature>
<feature type="transmembrane region" description="Helical" evidence="1">
    <location>
        <begin position="317"/>
        <end position="339"/>
    </location>
</feature>
<dbReference type="RefSeq" id="WP_186852506.1">
    <property type="nucleotide sequence ID" value="NZ_JACOPO010000003.1"/>
</dbReference>
<feature type="transmembrane region" description="Helical" evidence="1">
    <location>
        <begin position="82"/>
        <end position="101"/>
    </location>
</feature>
<comment type="caution">
    <text evidence="2">The sequence shown here is derived from an EMBL/GenBank/DDBJ whole genome shotgun (WGS) entry which is preliminary data.</text>
</comment>
<evidence type="ECO:0000313" key="2">
    <source>
        <dbReference type="EMBL" id="MBC5722311.1"/>
    </source>
</evidence>
<accession>A0A8J6J005</accession>
<proteinExistence type="predicted"/>
<keyword evidence="1" id="KW-0812">Transmembrane</keyword>
<feature type="transmembrane region" description="Helical" evidence="1">
    <location>
        <begin position="130"/>
        <end position="149"/>
    </location>
</feature>
<feature type="transmembrane region" description="Helical" evidence="1">
    <location>
        <begin position="345"/>
        <end position="368"/>
    </location>
</feature>
<sequence length="550" mass="62291">MSDMRSARHEMGKEVLAIFLLLMARACAFGVQYWPQLDDYIQYHNYALSESFWELQTSMGLLASRPLAGLADYFIWGSMYDYMILGVAMISLALAVSAVLLKRQLSRYFSIGPLFLVVMTLLPLGVEGTYWMSASTRVVCGLLMAVLAAEAFLRWMDTGRWYWALPFLFLQLLPYGFYEQSGVFSVALIVGMAILEIIRDWRRWKRALLSLWGLPAMKLYLEMTALLASDGVYSGRTEMVTVNTPYWWDTFLPEVLDQMRSVFVEGMGATLFQGLARVFQWILSGQLLFWAFLTAALAVLCWRLFPKKEAGRGTLSPWLAIVAGVLLFLAPISIFFVLANPWFSFRGAVTSFAGLALVCDTAVMALWFRLPGRKQGPAVLATLAALIFCWAGAADIHDYRQTWETDQYIGQMTVQALQQDLEPEDNGRVGILAVEPTYLSNQTYYYHEHIHGCTESAWAFQGLMTSLDGSRSWNVTPLPTDPMYRQWNAASNRPDTFDHLYYFDGAELIPAVLEKEGETECSIYDQEGRLLGVVREEDGVGYFFRPEQLS</sequence>